<protein>
    <submittedName>
        <fullName evidence="1">Uncharacterized protein</fullName>
    </submittedName>
</protein>
<evidence type="ECO:0000313" key="2">
    <source>
        <dbReference type="Proteomes" id="UP000265520"/>
    </source>
</evidence>
<proteinExistence type="predicted"/>
<dbReference type="AlphaFoldDB" id="A0A392SH78"/>
<reference evidence="1 2" key="1">
    <citation type="journal article" date="2018" name="Front. Plant Sci.">
        <title>Red Clover (Trifolium pratense) and Zigzag Clover (T. medium) - A Picture of Genomic Similarities and Differences.</title>
        <authorList>
            <person name="Dluhosova J."/>
            <person name="Istvanek J."/>
            <person name="Nedelnik J."/>
            <person name="Repkova J."/>
        </authorList>
    </citation>
    <scope>NUCLEOTIDE SEQUENCE [LARGE SCALE GENOMIC DNA]</scope>
    <source>
        <strain evidence="2">cv. 10/8</strain>
        <tissue evidence="1">Leaf</tissue>
    </source>
</reference>
<evidence type="ECO:0000313" key="1">
    <source>
        <dbReference type="EMBL" id="MCI48248.1"/>
    </source>
</evidence>
<accession>A0A392SH78</accession>
<dbReference type="Proteomes" id="UP000265520">
    <property type="component" value="Unassembled WGS sequence"/>
</dbReference>
<organism evidence="1 2">
    <name type="scientific">Trifolium medium</name>
    <dbReference type="NCBI Taxonomy" id="97028"/>
    <lineage>
        <taxon>Eukaryota</taxon>
        <taxon>Viridiplantae</taxon>
        <taxon>Streptophyta</taxon>
        <taxon>Embryophyta</taxon>
        <taxon>Tracheophyta</taxon>
        <taxon>Spermatophyta</taxon>
        <taxon>Magnoliopsida</taxon>
        <taxon>eudicotyledons</taxon>
        <taxon>Gunneridae</taxon>
        <taxon>Pentapetalae</taxon>
        <taxon>rosids</taxon>
        <taxon>fabids</taxon>
        <taxon>Fabales</taxon>
        <taxon>Fabaceae</taxon>
        <taxon>Papilionoideae</taxon>
        <taxon>50 kb inversion clade</taxon>
        <taxon>NPAAA clade</taxon>
        <taxon>Hologalegina</taxon>
        <taxon>IRL clade</taxon>
        <taxon>Trifolieae</taxon>
        <taxon>Trifolium</taxon>
    </lineage>
</organism>
<dbReference type="EMBL" id="LXQA010383679">
    <property type="protein sequence ID" value="MCI48248.1"/>
    <property type="molecule type" value="Genomic_DNA"/>
</dbReference>
<feature type="non-terminal residue" evidence="1">
    <location>
        <position position="1"/>
    </location>
</feature>
<keyword evidence="2" id="KW-1185">Reference proteome</keyword>
<sequence length="38" mass="4217">YLDFFTHGFLSQMDIPAASAGDVERVQMGNTQVWLSSP</sequence>
<name>A0A392SH78_9FABA</name>
<comment type="caution">
    <text evidence="1">The sequence shown here is derived from an EMBL/GenBank/DDBJ whole genome shotgun (WGS) entry which is preliminary data.</text>
</comment>